<name>A0A9X5CA58_9FIRM</name>
<dbReference type="AlphaFoldDB" id="A0A9X5CA58"/>
<proteinExistence type="predicted"/>
<evidence type="ECO:0000313" key="3">
    <source>
        <dbReference type="Proteomes" id="UP000474104"/>
    </source>
</evidence>
<feature type="domain" description="Glycoside hydrolase 123 catalytic" evidence="1">
    <location>
        <begin position="180"/>
        <end position="508"/>
    </location>
</feature>
<evidence type="ECO:0000313" key="2">
    <source>
        <dbReference type="EMBL" id="NDO70742.1"/>
    </source>
</evidence>
<evidence type="ECO:0000259" key="1">
    <source>
        <dbReference type="Pfam" id="PF13320"/>
    </source>
</evidence>
<accession>A0A9X5CA58</accession>
<gene>
    <name evidence="2" type="ORF">FMM80_19660</name>
</gene>
<protein>
    <submittedName>
        <fullName evidence="2">DUF4091 domain-containing protein</fullName>
    </submittedName>
</protein>
<dbReference type="Proteomes" id="UP000474104">
    <property type="component" value="Unassembled WGS sequence"/>
</dbReference>
<reference evidence="2 3" key="1">
    <citation type="submission" date="2019-07" db="EMBL/GenBank/DDBJ databases">
        <title>Draft genome sequences of 15 bacterial species constituting the stable defined intestinal microbiota of the GM15 gnotobiotic mouse model.</title>
        <authorList>
            <person name="Elie C."/>
            <person name="Mathieu A."/>
            <person name="Saliou A."/>
            <person name="Darnaud M."/>
            <person name="Leulier F."/>
            <person name="Tamellini A."/>
        </authorList>
    </citation>
    <scope>NUCLEOTIDE SEQUENCE [LARGE SCALE GENOMIC DNA]</scope>
    <source>
        <strain evidence="3">ASF 502</strain>
    </source>
</reference>
<organism evidence="2 3">
    <name type="scientific">Schaedlerella arabinosiphila</name>
    <dbReference type="NCBI Taxonomy" id="2044587"/>
    <lineage>
        <taxon>Bacteria</taxon>
        <taxon>Bacillati</taxon>
        <taxon>Bacillota</taxon>
        <taxon>Clostridia</taxon>
        <taxon>Lachnospirales</taxon>
        <taxon>Lachnospiraceae</taxon>
        <taxon>Schaedlerella</taxon>
    </lineage>
</organism>
<dbReference type="Pfam" id="PF13320">
    <property type="entry name" value="GH123_cat"/>
    <property type="match status" value="1"/>
</dbReference>
<dbReference type="RefSeq" id="WP_162205858.1">
    <property type="nucleotide sequence ID" value="NZ_VIRB01000120.1"/>
</dbReference>
<dbReference type="InterPro" id="IPR025150">
    <property type="entry name" value="GH123_cat"/>
</dbReference>
<comment type="caution">
    <text evidence="2">The sequence shown here is derived from an EMBL/GenBank/DDBJ whole genome shotgun (WGS) entry which is preliminary data.</text>
</comment>
<sequence length="579" mass="66292">MEAQEHMLKVRLISEMEKVLPTREPSGDGAVSRWSVLKGERSSFQIAYYGDVERKQTGTIRVEAPDGICVHVKKVGLSPCAYPCHRERDEGYLTAEPGMYPDVLEDITEFGFPIISGQWRSLWIEVETSETTPAGEYPIELTLESAACAPGMKPLSAKIGVTAEVIDAVLPELNLIHTEWFHCDCLADYYKTEIFSERHWRIIENFVRHAVKRGCNMLLTPVFTPTLDTAKNRERPTVQLVDVTVTDQGYAFGYDRFERWVDMCRRCKIKYFEISHLFSQWGAKAAPKIVANVNGEERNIFGWETRASGKEYREFLRAFLSSFTEEIERLGIGAQCFFHISDEPEEQDLESYLDAKHLVEEYLSGYRMIEALSNYDFYRQGAVKEPVCASNHIEPFLKNRPPRLWTYYCTAQHLDVSNRFIALPGFRTRILGVQLYKYAIDGFLHWGYNFYNSEFSRYPIDPYQCTDADGAFPSGDPFLVYPGRDGQPVDSIRSMLMERAMSDLRAMDCLETLTDQKTVMECLMEEAYGEVTFTAYPQNASYLVQAREKINAAIQAAVEYSIQETPVINQSFGRSIGYV</sequence>
<dbReference type="EMBL" id="VIRB01000120">
    <property type="protein sequence ID" value="NDO70742.1"/>
    <property type="molecule type" value="Genomic_DNA"/>
</dbReference>